<dbReference type="Gene3D" id="3.30.930.10">
    <property type="entry name" value="Bira Bifunctional Protein, Domain 2"/>
    <property type="match status" value="1"/>
</dbReference>
<dbReference type="SUPFAM" id="SSF55681">
    <property type="entry name" value="Class II aaRS and biotin synthetases"/>
    <property type="match status" value="1"/>
</dbReference>
<evidence type="ECO:0000313" key="1">
    <source>
        <dbReference type="EMBL" id="CAD7269947.1"/>
    </source>
</evidence>
<name>A0A7R9BBF9_TIMSH</name>
<organism evidence="1">
    <name type="scientific">Timema shepardi</name>
    <name type="common">Walking stick</name>
    <dbReference type="NCBI Taxonomy" id="629360"/>
    <lineage>
        <taxon>Eukaryota</taxon>
        <taxon>Metazoa</taxon>
        <taxon>Ecdysozoa</taxon>
        <taxon>Arthropoda</taxon>
        <taxon>Hexapoda</taxon>
        <taxon>Insecta</taxon>
        <taxon>Pterygota</taxon>
        <taxon>Neoptera</taxon>
        <taxon>Polyneoptera</taxon>
        <taxon>Phasmatodea</taxon>
        <taxon>Timematodea</taxon>
        <taxon>Timematoidea</taxon>
        <taxon>Timematidae</taxon>
        <taxon>Timema</taxon>
    </lineage>
</organism>
<protein>
    <recommendedName>
        <fullName evidence="2">Histidine--tRNA ligase</fullName>
    </recommendedName>
</protein>
<reference evidence="1" key="1">
    <citation type="submission" date="2020-11" db="EMBL/GenBank/DDBJ databases">
        <authorList>
            <person name="Tran Van P."/>
        </authorList>
    </citation>
    <scope>NUCLEOTIDE SEQUENCE</scope>
</reference>
<sequence>MSDQAMCTLIQLLDLEGPLSKVATVFKSIGKRGGEVASLATQAFHELETVIGHADALGVKCRVVVAPGLAYNCHHYSGVMCQFVCQLNTRRGRRGMEVVAAGGRYDAMLASFRYQCLRFSLL</sequence>
<evidence type="ECO:0008006" key="2">
    <source>
        <dbReference type="Google" id="ProtNLM"/>
    </source>
</evidence>
<dbReference type="AlphaFoldDB" id="A0A7R9BBF9"/>
<gene>
    <name evidence="1" type="ORF">TSIB3V08_LOCUS13947</name>
</gene>
<accession>A0A7R9BBF9</accession>
<dbReference type="EMBL" id="OC042839">
    <property type="protein sequence ID" value="CAD7269947.1"/>
    <property type="molecule type" value="Genomic_DNA"/>
</dbReference>
<proteinExistence type="predicted"/>
<dbReference type="InterPro" id="IPR045864">
    <property type="entry name" value="aa-tRNA-synth_II/BPL/LPL"/>
</dbReference>